<dbReference type="EMBL" id="BSYO01000024">
    <property type="protein sequence ID" value="GMH22159.1"/>
    <property type="molecule type" value="Genomic_DNA"/>
</dbReference>
<gene>
    <name evidence="1" type="ORF">Nepgr_024002</name>
</gene>
<name>A0AAD3T434_NEPGR</name>
<protein>
    <submittedName>
        <fullName evidence="1">Uncharacterized protein</fullName>
    </submittedName>
</protein>
<evidence type="ECO:0000313" key="1">
    <source>
        <dbReference type="EMBL" id="GMH22159.1"/>
    </source>
</evidence>
<reference evidence="1" key="1">
    <citation type="submission" date="2023-05" db="EMBL/GenBank/DDBJ databases">
        <title>Nepenthes gracilis genome sequencing.</title>
        <authorList>
            <person name="Fukushima K."/>
        </authorList>
    </citation>
    <scope>NUCLEOTIDE SEQUENCE</scope>
    <source>
        <strain evidence="1">SING2019-196</strain>
    </source>
</reference>
<accession>A0AAD3T434</accession>
<proteinExistence type="predicted"/>
<evidence type="ECO:0000313" key="2">
    <source>
        <dbReference type="Proteomes" id="UP001279734"/>
    </source>
</evidence>
<organism evidence="1 2">
    <name type="scientific">Nepenthes gracilis</name>
    <name type="common">Slender pitcher plant</name>
    <dbReference type="NCBI Taxonomy" id="150966"/>
    <lineage>
        <taxon>Eukaryota</taxon>
        <taxon>Viridiplantae</taxon>
        <taxon>Streptophyta</taxon>
        <taxon>Embryophyta</taxon>
        <taxon>Tracheophyta</taxon>
        <taxon>Spermatophyta</taxon>
        <taxon>Magnoliopsida</taxon>
        <taxon>eudicotyledons</taxon>
        <taxon>Gunneridae</taxon>
        <taxon>Pentapetalae</taxon>
        <taxon>Caryophyllales</taxon>
        <taxon>Nepenthaceae</taxon>
        <taxon>Nepenthes</taxon>
    </lineage>
</organism>
<keyword evidence="2" id="KW-1185">Reference proteome</keyword>
<sequence>MRFAECSYLEEEVILLSALGKERLQEMENFCGRVVTERNNVVPLCLRWLTRVGYGSQTMMMKVGTPCGILSIFRRRGSLHVALLVGSTSLTVGRFGADVRPTYTGIGVGASEWDILREREPACLLRLLPCSLFIEFFPFSPLSYFELLATRRLSSLLREGGICRRCRRFNSIWAPRLVTVHVGWLRWASNHGGRQWLLPFGKSFAELCLSFWMVRDLWEQICWASAKRLGAHGPAYRAWAAELYGMSYAGCSICLRELCVGLEGISNWLSIYYDSNS</sequence>
<dbReference type="Proteomes" id="UP001279734">
    <property type="component" value="Unassembled WGS sequence"/>
</dbReference>
<dbReference type="AlphaFoldDB" id="A0AAD3T434"/>
<comment type="caution">
    <text evidence="1">The sequence shown here is derived from an EMBL/GenBank/DDBJ whole genome shotgun (WGS) entry which is preliminary data.</text>
</comment>